<gene>
    <name evidence="2" type="ORF">ACFQDH_16610</name>
</gene>
<evidence type="ECO:0000313" key="3">
    <source>
        <dbReference type="Proteomes" id="UP001596298"/>
    </source>
</evidence>
<name>A0ABW2AJH9_9MICO</name>
<dbReference type="Proteomes" id="UP001596298">
    <property type="component" value="Unassembled WGS sequence"/>
</dbReference>
<proteinExistence type="predicted"/>
<dbReference type="InterPro" id="IPR017439">
    <property type="entry name" value="Amidohydrolase"/>
</dbReference>
<dbReference type="Gene3D" id="3.40.630.10">
    <property type="entry name" value="Zn peptidases"/>
    <property type="match status" value="1"/>
</dbReference>
<sequence length="415" mass="44265">MGLDDRLRDDARTLSGDLVQLRHRLHRHPEIGLQLPLTQQMVLEALDGLPLEITTGKALTSVTAVLRGGGSGEPGSRPSVLLRGDMDGLPVTEQSGLDYASEIDGAMHACGHDLHTAMLVGAARLLAAHRDELAGDVVFMFQPGEEGWDGAGHMIREGVLDAAGPTVASAYGMHVYSTRFPRGSFTTRPGILMAASDGLHVTVRGRGGHGSMPHLSLDPVSVAAEMVTSLHAMVTRRFDVFDPVVVTVGSFHAGTRWNIIPDEATFDATIRSFSTEARDRVRQLAPSLCKNIAAAHGLTADAEYRDEYPPTVNDSDHTGFATQVVHEVFGGQRYAELPTPSAGAEDFSRVLTQVPGCYLFLGAHTGETAEGQANNHSPRATFSDDVIPDGVLLHAQLAIRALQRDALAPGQRGVA</sequence>
<dbReference type="Gene3D" id="3.30.70.360">
    <property type="match status" value="1"/>
</dbReference>
<accession>A0ABW2AJH9</accession>
<dbReference type="PANTHER" id="PTHR11014:SF63">
    <property type="entry name" value="METALLOPEPTIDASE, PUTATIVE (AFU_ORTHOLOGUE AFUA_6G09600)-RELATED"/>
    <property type="match status" value="1"/>
</dbReference>
<dbReference type="SUPFAM" id="SSF55031">
    <property type="entry name" value="Bacterial exopeptidase dimerisation domain"/>
    <property type="match status" value="1"/>
</dbReference>
<dbReference type="Pfam" id="PF07687">
    <property type="entry name" value="M20_dimer"/>
    <property type="match status" value="1"/>
</dbReference>
<dbReference type="RefSeq" id="WP_382403510.1">
    <property type="nucleotide sequence ID" value="NZ_JBHSWH010000001.1"/>
</dbReference>
<dbReference type="Pfam" id="PF01546">
    <property type="entry name" value="Peptidase_M20"/>
    <property type="match status" value="1"/>
</dbReference>
<organism evidence="2 3">
    <name type="scientific">Flexivirga alba</name>
    <dbReference type="NCBI Taxonomy" id="702742"/>
    <lineage>
        <taxon>Bacteria</taxon>
        <taxon>Bacillati</taxon>
        <taxon>Actinomycetota</taxon>
        <taxon>Actinomycetes</taxon>
        <taxon>Micrococcales</taxon>
        <taxon>Dermacoccaceae</taxon>
        <taxon>Flexivirga</taxon>
    </lineage>
</organism>
<dbReference type="InterPro" id="IPR036264">
    <property type="entry name" value="Bact_exopeptidase_dim_dom"/>
</dbReference>
<dbReference type="SUPFAM" id="SSF53187">
    <property type="entry name" value="Zn-dependent exopeptidases"/>
    <property type="match status" value="1"/>
</dbReference>
<keyword evidence="3" id="KW-1185">Reference proteome</keyword>
<dbReference type="InterPro" id="IPR002933">
    <property type="entry name" value="Peptidase_M20"/>
</dbReference>
<evidence type="ECO:0000313" key="2">
    <source>
        <dbReference type="EMBL" id="MFC6706830.1"/>
    </source>
</evidence>
<evidence type="ECO:0000259" key="1">
    <source>
        <dbReference type="Pfam" id="PF07687"/>
    </source>
</evidence>
<reference evidence="3" key="1">
    <citation type="journal article" date="2019" name="Int. J. Syst. Evol. Microbiol.">
        <title>The Global Catalogue of Microorganisms (GCM) 10K type strain sequencing project: providing services to taxonomists for standard genome sequencing and annotation.</title>
        <authorList>
            <consortium name="The Broad Institute Genomics Platform"/>
            <consortium name="The Broad Institute Genome Sequencing Center for Infectious Disease"/>
            <person name="Wu L."/>
            <person name="Ma J."/>
        </authorList>
    </citation>
    <scope>NUCLEOTIDE SEQUENCE [LARGE SCALE GENOMIC DNA]</scope>
    <source>
        <strain evidence="3">CCUG 58127</strain>
    </source>
</reference>
<dbReference type="InterPro" id="IPR011650">
    <property type="entry name" value="Peptidase_M20_dimer"/>
</dbReference>
<feature type="domain" description="Peptidase M20 dimerisation" evidence="1">
    <location>
        <begin position="198"/>
        <end position="293"/>
    </location>
</feature>
<dbReference type="PANTHER" id="PTHR11014">
    <property type="entry name" value="PEPTIDASE M20 FAMILY MEMBER"/>
    <property type="match status" value="1"/>
</dbReference>
<protein>
    <submittedName>
        <fullName evidence="2">M20 family metallopeptidase</fullName>
    </submittedName>
</protein>
<dbReference type="NCBIfam" id="TIGR01891">
    <property type="entry name" value="amidohydrolases"/>
    <property type="match status" value="1"/>
</dbReference>
<dbReference type="EMBL" id="JBHSWH010000001">
    <property type="protein sequence ID" value="MFC6706830.1"/>
    <property type="molecule type" value="Genomic_DNA"/>
</dbReference>
<dbReference type="PIRSF" id="PIRSF005962">
    <property type="entry name" value="Pept_M20D_amidohydro"/>
    <property type="match status" value="1"/>
</dbReference>
<dbReference type="CDD" id="cd03886">
    <property type="entry name" value="M20_Acy1"/>
    <property type="match status" value="1"/>
</dbReference>
<comment type="caution">
    <text evidence="2">The sequence shown here is derived from an EMBL/GenBank/DDBJ whole genome shotgun (WGS) entry which is preliminary data.</text>
</comment>